<proteinExistence type="predicted"/>
<gene>
    <name evidence="1" type="ORF">DI09_60p40</name>
</gene>
<evidence type="ECO:0000313" key="1">
    <source>
        <dbReference type="EMBL" id="KGG50637.1"/>
    </source>
</evidence>
<keyword evidence="2" id="KW-1185">Reference proteome</keyword>
<dbReference type="HOGENOM" id="CLU_1129294_0_0_1"/>
<dbReference type="VEuPathDB" id="MicrosporidiaDB:DI09_60p40"/>
<dbReference type="GeneID" id="25260474"/>
<reference evidence="1 2" key="1">
    <citation type="submission" date="2014-04" db="EMBL/GenBank/DDBJ databases">
        <title>A new species of microsporidia sheds light on the evolution of extreme parasitism.</title>
        <authorList>
            <person name="Haag K.L."/>
            <person name="James T.Y."/>
            <person name="Larsson R."/>
            <person name="Schaer T.M."/>
            <person name="Refardt D."/>
            <person name="Pombert J.-F."/>
            <person name="Ebert D."/>
        </authorList>
    </citation>
    <scope>NUCLEOTIDE SEQUENCE [LARGE SCALE GENOMIC DNA]</scope>
    <source>
        <strain evidence="1 2">UGP3</strain>
        <tissue evidence="1">Spores</tissue>
    </source>
</reference>
<protein>
    <submittedName>
        <fullName evidence="1">Uncharacterized protein</fullName>
    </submittedName>
</protein>
<dbReference type="RefSeq" id="XP_013237081.1">
    <property type="nucleotide sequence ID" value="XM_013381627.1"/>
</dbReference>
<accession>A0A098VNI4</accession>
<dbReference type="EMBL" id="JMKJ01000566">
    <property type="protein sequence ID" value="KGG50637.1"/>
    <property type="molecule type" value="Genomic_DNA"/>
</dbReference>
<name>A0A098VNI4_9MICR</name>
<evidence type="ECO:0000313" key="2">
    <source>
        <dbReference type="Proteomes" id="UP000029725"/>
    </source>
</evidence>
<organism evidence="1 2">
    <name type="scientific">Mitosporidium daphniae</name>
    <dbReference type="NCBI Taxonomy" id="1485682"/>
    <lineage>
        <taxon>Eukaryota</taxon>
        <taxon>Fungi</taxon>
        <taxon>Fungi incertae sedis</taxon>
        <taxon>Microsporidia</taxon>
        <taxon>Mitosporidium</taxon>
    </lineage>
</organism>
<dbReference type="Proteomes" id="UP000029725">
    <property type="component" value="Unassembled WGS sequence"/>
</dbReference>
<comment type="caution">
    <text evidence="1">The sequence shown here is derived from an EMBL/GenBank/DDBJ whole genome shotgun (WGS) entry which is preliminary data.</text>
</comment>
<dbReference type="AlphaFoldDB" id="A0A098VNI4"/>
<sequence>MFGTSKLGKPIFEICTLISLLLGRTFCPPNLNMISFGKDKLSHSISAINNEDVKRKSSISLKTTNLRSLLKNTTSFLFGDGSISRSLSKVSNLTQINSASHAKDLTPHDFLLSQEIPDLSPHTIQQFPPHDNEVPVEFPVEFPRLGGNSYFIRDQETLSSLSYDYYAKYHLKESLAVDDSLEVGYEAEEPESCADPSVAIEKYASVTPPTEIIDEYWNSLMVFWFHPINRNRGLPLPSPLRPSLMT</sequence>